<feature type="region of interest" description="Disordered" evidence="1">
    <location>
        <begin position="89"/>
        <end position="109"/>
    </location>
</feature>
<feature type="compositionally biased region" description="Polar residues" evidence="1">
    <location>
        <begin position="42"/>
        <end position="53"/>
    </location>
</feature>
<dbReference type="EMBL" id="BQNB010016834">
    <property type="protein sequence ID" value="GJT56333.1"/>
    <property type="molecule type" value="Genomic_DNA"/>
</dbReference>
<evidence type="ECO:0000256" key="1">
    <source>
        <dbReference type="SAM" id="MobiDB-lite"/>
    </source>
</evidence>
<feature type="compositionally biased region" description="Basic and acidic residues" evidence="1">
    <location>
        <begin position="54"/>
        <end position="63"/>
    </location>
</feature>
<evidence type="ECO:0000313" key="3">
    <source>
        <dbReference type="Proteomes" id="UP001151760"/>
    </source>
</evidence>
<feature type="compositionally biased region" description="Polar residues" evidence="1">
    <location>
        <begin position="7"/>
        <end position="19"/>
    </location>
</feature>
<reference evidence="2" key="2">
    <citation type="submission" date="2022-01" db="EMBL/GenBank/DDBJ databases">
        <authorList>
            <person name="Yamashiro T."/>
            <person name="Shiraishi A."/>
            <person name="Satake H."/>
            <person name="Nakayama K."/>
        </authorList>
    </citation>
    <scope>NUCLEOTIDE SEQUENCE</scope>
</reference>
<evidence type="ECO:0000313" key="2">
    <source>
        <dbReference type="EMBL" id="GJT56333.1"/>
    </source>
</evidence>
<name>A0ABQ5EZX1_9ASTR</name>
<reference evidence="2" key="1">
    <citation type="journal article" date="2022" name="Int. J. Mol. Sci.">
        <title>Draft Genome of Tanacetum Coccineum: Genomic Comparison of Closely Related Tanacetum-Family Plants.</title>
        <authorList>
            <person name="Yamashiro T."/>
            <person name="Shiraishi A."/>
            <person name="Nakayama K."/>
            <person name="Satake H."/>
        </authorList>
    </citation>
    <scope>NUCLEOTIDE SEQUENCE</scope>
</reference>
<proteinExistence type="predicted"/>
<keyword evidence="3" id="KW-1185">Reference proteome</keyword>
<sequence>MHVIHKNYNNRGGNHASKNNKNDDTPMRECHEVNYIQSEGYQNQNSHDSCSHQSYHDPNDYEKSLTELNNDVKHDIEYFKSYEWEKSQNVSSEQTDRTEPPPPSPAHTKQVNVVFTKSGKGAGCVDLTGIVTSRSGGVACGFWGCVAVSVVGAGGGASCLALVGLGDVGCIREAFFVRVIPSVEVVRRECRLDARF</sequence>
<accession>A0ABQ5EZX1</accession>
<gene>
    <name evidence="2" type="ORF">Tco_0991387</name>
</gene>
<feature type="region of interest" description="Disordered" evidence="1">
    <location>
        <begin position="1"/>
        <end position="27"/>
    </location>
</feature>
<feature type="region of interest" description="Disordered" evidence="1">
    <location>
        <begin position="42"/>
        <end position="63"/>
    </location>
</feature>
<dbReference type="Proteomes" id="UP001151760">
    <property type="component" value="Unassembled WGS sequence"/>
</dbReference>
<organism evidence="2 3">
    <name type="scientific">Tanacetum coccineum</name>
    <dbReference type="NCBI Taxonomy" id="301880"/>
    <lineage>
        <taxon>Eukaryota</taxon>
        <taxon>Viridiplantae</taxon>
        <taxon>Streptophyta</taxon>
        <taxon>Embryophyta</taxon>
        <taxon>Tracheophyta</taxon>
        <taxon>Spermatophyta</taxon>
        <taxon>Magnoliopsida</taxon>
        <taxon>eudicotyledons</taxon>
        <taxon>Gunneridae</taxon>
        <taxon>Pentapetalae</taxon>
        <taxon>asterids</taxon>
        <taxon>campanulids</taxon>
        <taxon>Asterales</taxon>
        <taxon>Asteraceae</taxon>
        <taxon>Asteroideae</taxon>
        <taxon>Anthemideae</taxon>
        <taxon>Anthemidinae</taxon>
        <taxon>Tanacetum</taxon>
    </lineage>
</organism>
<comment type="caution">
    <text evidence="2">The sequence shown here is derived from an EMBL/GenBank/DDBJ whole genome shotgun (WGS) entry which is preliminary data.</text>
</comment>
<protein>
    <submittedName>
        <fullName evidence="2">Uncharacterized protein</fullName>
    </submittedName>
</protein>